<dbReference type="Proteomes" id="UP000186323">
    <property type="component" value="Chromosome I"/>
</dbReference>
<dbReference type="EMBL" id="LT630450">
    <property type="protein sequence ID" value="SFV73069.1"/>
    <property type="molecule type" value="Genomic_DNA"/>
</dbReference>
<sequence length="218" mass="24330">MNNRRTVLGLLAGAALTLCLSLPAFAPAAVAAEASPARKALEVSISRVLDCIKNPDYVNPATRPPLRRQIEDEVYHIFDFGEFSSRTVGPRWKEFSAAQKKSFSNAFADLLLTTYLNKVDGYNGEQVAYTGEIANAARTRVEVRTEITMKDGTRVPVAYRMMAKDNSWRVYDIIVENLSLVKNYRTQFQDILTSGTPDELIARVRAKADEVRKQPVGK</sequence>
<name>A0A1K1LEE2_9BACT</name>
<dbReference type="Pfam" id="PF05494">
    <property type="entry name" value="MlaC"/>
    <property type="match status" value="1"/>
</dbReference>
<dbReference type="PANTHER" id="PTHR36573:SF1">
    <property type="entry name" value="INTERMEMBRANE PHOSPHOLIPID TRANSPORT SYSTEM BINDING PROTEIN MLAC"/>
    <property type="match status" value="1"/>
</dbReference>
<keyword evidence="4" id="KW-1185">Reference proteome</keyword>
<dbReference type="OrthoDB" id="9798905at2"/>
<gene>
    <name evidence="3" type="ORF">DESPIGER_1218</name>
</gene>
<dbReference type="RefSeq" id="WP_072334340.1">
    <property type="nucleotide sequence ID" value="NZ_CALJDE010000060.1"/>
</dbReference>
<evidence type="ECO:0000256" key="1">
    <source>
        <dbReference type="ARBA" id="ARBA00023014"/>
    </source>
</evidence>
<evidence type="ECO:0000313" key="4">
    <source>
        <dbReference type="Proteomes" id="UP000186323"/>
    </source>
</evidence>
<dbReference type="KEGG" id="dpg:DESPIGER_1218"/>
<dbReference type="InterPro" id="IPR008869">
    <property type="entry name" value="MlaC/ttg2D"/>
</dbReference>
<keyword evidence="1" id="KW-0408">Iron</keyword>
<evidence type="ECO:0000313" key="3">
    <source>
        <dbReference type="EMBL" id="SFV73069.1"/>
    </source>
</evidence>
<protein>
    <submittedName>
        <fullName evidence="3">ABC-type transport system involved in resistance to organic solvents, auxiliary component</fullName>
    </submittedName>
</protein>
<feature type="signal peptide" evidence="2">
    <location>
        <begin position="1"/>
        <end position="26"/>
    </location>
</feature>
<dbReference type="PANTHER" id="PTHR36573">
    <property type="entry name" value="INTERMEMBRANE PHOSPHOLIPID TRANSPORT SYSTEM BINDING PROTEIN MLAC"/>
    <property type="match status" value="1"/>
</dbReference>
<keyword evidence="2" id="KW-0732">Signal</keyword>
<dbReference type="GO" id="GO:0051536">
    <property type="term" value="F:iron-sulfur cluster binding"/>
    <property type="evidence" value="ECO:0007669"/>
    <property type="project" value="UniProtKB-KW"/>
</dbReference>
<dbReference type="AlphaFoldDB" id="A0A1K1LEE2"/>
<organism evidence="3 4">
    <name type="scientific">Desulfovibrio piger</name>
    <dbReference type="NCBI Taxonomy" id="901"/>
    <lineage>
        <taxon>Bacteria</taxon>
        <taxon>Pseudomonadati</taxon>
        <taxon>Thermodesulfobacteriota</taxon>
        <taxon>Desulfovibrionia</taxon>
        <taxon>Desulfovibrionales</taxon>
        <taxon>Desulfovibrionaceae</taxon>
        <taxon>Desulfovibrio</taxon>
    </lineage>
</organism>
<dbReference type="PIRSF" id="PIRSF004649">
    <property type="entry name" value="MlaC"/>
    <property type="match status" value="1"/>
</dbReference>
<dbReference type="InterPro" id="IPR006311">
    <property type="entry name" value="TAT_signal"/>
</dbReference>
<dbReference type="PROSITE" id="PS51318">
    <property type="entry name" value="TAT"/>
    <property type="match status" value="1"/>
</dbReference>
<keyword evidence="1" id="KW-0479">Metal-binding</keyword>
<evidence type="ECO:0000256" key="2">
    <source>
        <dbReference type="SAM" id="SignalP"/>
    </source>
</evidence>
<feature type="chain" id="PRO_5012317774" evidence="2">
    <location>
        <begin position="27"/>
        <end position="218"/>
    </location>
</feature>
<dbReference type="Gene3D" id="3.10.450.710">
    <property type="entry name" value="Tgt2/MlaC"/>
    <property type="match status" value="1"/>
</dbReference>
<keyword evidence="1" id="KW-0411">Iron-sulfur</keyword>
<dbReference type="InterPro" id="IPR042245">
    <property type="entry name" value="Tgt2/MlaC_sf"/>
</dbReference>
<proteinExistence type="predicted"/>
<accession>A0A1K1LEE2</accession>
<reference evidence="4" key="1">
    <citation type="submission" date="2016-10" db="EMBL/GenBank/DDBJ databases">
        <authorList>
            <person name="Wegmann U."/>
        </authorList>
    </citation>
    <scope>NUCLEOTIDE SEQUENCE [LARGE SCALE GENOMIC DNA]</scope>
</reference>